<keyword evidence="3" id="KW-1185">Reference proteome</keyword>
<protein>
    <submittedName>
        <fullName evidence="2">Uncharacterized protein</fullName>
    </submittedName>
</protein>
<dbReference type="Proteomes" id="UP000032309">
    <property type="component" value="Unassembled WGS sequence"/>
</dbReference>
<evidence type="ECO:0000313" key="3">
    <source>
        <dbReference type="Proteomes" id="UP000032309"/>
    </source>
</evidence>
<feature type="compositionally biased region" description="Polar residues" evidence="1">
    <location>
        <begin position="1"/>
        <end position="13"/>
    </location>
</feature>
<evidence type="ECO:0000313" key="2">
    <source>
        <dbReference type="EMBL" id="GAN32514.1"/>
    </source>
</evidence>
<organism evidence="2 3">
    <name type="scientific">Candidatus Brocadia sinica JPN1</name>
    <dbReference type="NCBI Taxonomy" id="1197129"/>
    <lineage>
        <taxon>Bacteria</taxon>
        <taxon>Pseudomonadati</taxon>
        <taxon>Planctomycetota</taxon>
        <taxon>Candidatus Brocadiia</taxon>
        <taxon>Candidatus Brocadiales</taxon>
        <taxon>Candidatus Brocadiaceae</taxon>
        <taxon>Candidatus Brocadia</taxon>
    </lineage>
</organism>
<reference evidence="3" key="1">
    <citation type="journal article" date="2015" name="Genome Announc.">
        <title>Draft Genome Sequence of an Anaerobic Ammonium-Oxidizing Bacterium, "Candidatus Brocadia sinica".</title>
        <authorList>
            <person name="Oshiki M."/>
            <person name="Shinyako-Hata K."/>
            <person name="Satoh H."/>
            <person name="Okabe S."/>
        </authorList>
    </citation>
    <scope>NUCLEOTIDE SEQUENCE [LARGE SCALE GENOMIC DNA]</scope>
    <source>
        <strain evidence="3">JPN1</strain>
    </source>
</reference>
<accession>A0ABQ0JUR4</accession>
<feature type="region of interest" description="Disordered" evidence="1">
    <location>
        <begin position="48"/>
        <end position="69"/>
    </location>
</feature>
<dbReference type="RefSeq" id="WP_052562666.1">
    <property type="nucleotide sequence ID" value="NZ_BAFN01000001.1"/>
</dbReference>
<evidence type="ECO:0000256" key="1">
    <source>
        <dbReference type="SAM" id="MobiDB-lite"/>
    </source>
</evidence>
<feature type="compositionally biased region" description="Polar residues" evidence="1">
    <location>
        <begin position="48"/>
        <end position="59"/>
    </location>
</feature>
<gene>
    <name evidence="2" type="ORF">BROSI_A1029</name>
</gene>
<comment type="caution">
    <text evidence="2">The sequence shown here is derived from an EMBL/GenBank/DDBJ whole genome shotgun (WGS) entry which is preliminary data.</text>
</comment>
<name>A0ABQ0JUR4_9BACT</name>
<proteinExistence type="predicted"/>
<sequence>MTSKTNPEGNITTYDYYPENDPDGDRKDKIKDKGKDSFGYLKETIVDTASSSTRNSGTNPKPVKIRWET</sequence>
<dbReference type="EMBL" id="BAFN01000001">
    <property type="protein sequence ID" value="GAN32514.1"/>
    <property type="molecule type" value="Genomic_DNA"/>
</dbReference>
<feature type="region of interest" description="Disordered" evidence="1">
    <location>
        <begin position="1"/>
        <end position="36"/>
    </location>
</feature>
<feature type="compositionally biased region" description="Basic and acidic residues" evidence="1">
    <location>
        <begin position="23"/>
        <end position="36"/>
    </location>
</feature>